<dbReference type="Proteomes" id="UP000193926">
    <property type="component" value="Unassembled WGS sequence"/>
</dbReference>
<dbReference type="InterPro" id="IPR027417">
    <property type="entry name" value="P-loop_NTPase"/>
</dbReference>
<protein>
    <recommendedName>
        <fullName evidence="3">HPr kinase/phosphorylase C-terminal domain-containing protein</fullName>
    </recommendedName>
</protein>
<dbReference type="PROSITE" id="PS00675">
    <property type="entry name" value="SIGMA54_INTERACT_1"/>
    <property type="match status" value="1"/>
</dbReference>
<organism evidence="1 2">
    <name type="scientific">Marivita geojedonensis</name>
    <dbReference type="NCBI Taxonomy" id="1123756"/>
    <lineage>
        <taxon>Bacteria</taxon>
        <taxon>Pseudomonadati</taxon>
        <taxon>Pseudomonadota</taxon>
        <taxon>Alphaproteobacteria</taxon>
        <taxon>Rhodobacterales</taxon>
        <taxon>Roseobacteraceae</taxon>
        <taxon>Marivita</taxon>
    </lineage>
</organism>
<dbReference type="InterPro" id="IPR025662">
    <property type="entry name" value="Sigma_54_int_dom_ATP-bd_1"/>
</dbReference>
<dbReference type="AlphaFoldDB" id="A0A1X4NRG4"/>
<gene>
    <name evidence="1" type="ORF">MGEO_03100</name>
</gene>
<keyword evidence="2" id="KW-1185">Reference proteome</keyword>
<proteinExistence type="predicted"/>
<dbReference type="Gene3D" id="3.40.50.300">
    <property type="entry name" value="P-loop containing nucleotide triphosphate hydrolases"/>
    <property type="match status" value="1"/>
</dbReference>
<reference evidence="1 2" key="1">
    <citation type="submission" date="2014-03" db="EMBL/GenBank/DDBJ databases">
        <title>The draft genome sequence of Marivita geojedonensis KCTC 23882.</title>
        <authorList>
            <person name="Lai Q."/>
            <person name="Shao Z."/>
        </authorList>
    </citation>
    <scope>NUCLEOTIDE SEQUENCE [LARGE SCALE GENOMIC DNA]</scope>
    <source>
        <strain evidence="1 2">DPG-138</strain>
    </source>
</reference>
<name>A0A1X4NRG4_9RHOB</name>
<sequence>MDGVSRLQRVRDADLKAKRYRSAGLVIESEFELPGLVEEITGLEHPQLSFVHASRKPSYPRTPKMTGLNWACDETTFHFVVPDVAVFEISADGTVSVWPQSEAHDDVAAYLIGSVLGIVLHMRKVVTLHASAVDIGGRAVLFCGESGAGKSTMAAALQRHGFKVLCDDICAVELTTDGAIAHSDGRKLKLWQQSIKMLEITNGVTQPVLRGLDKYYVESGLNTKASASILEVVELTRVPGPAMPRIVALPSSEAAAVVRSQAYRPFLVQELGDEALYFEAAVSILRQAKVYRLERAYDFDQINTTIALLQEHWLSSNQL</sequence>
<evidence type="ECO:0000313" key="2">
    <source>
        <dbReference type="Proteomes" id="UP000193926"/>
    </source>
</evidence>
<dbReference type="EMBL" id="JFKC01000001">
    <property type="protein sequence ID" value="OSQ53520.1"/>
    <property type="molecule type" value="Genomic_DNA"/>
</dbReference>
<comment type="caution">
    <text evidence="1">The sequence shown here is derived from an EMBL/GenBank/DDBJ whole genome shotgun (WGS) entry which is preliminary data.</text>
</comment>
<dbReference type="SUPFAM" id="SSF53795">
    <property type="entry name" value="PEP carboxykinase-like"/>
    <property type="match status" value="1"/>
</dbReference>
<dbReference type="SUPFAM" id="SSF52540">
    <property type="entry name" value="P-loop containing nucleoside triphosphate hydrolases"/>
    <property type="match status" value="1"/>
</dbReference>
<dbReference type="STRING" id="1123756.MGEO_03100"/>
<accession>A0A1X4NRG4</accession>
<evidence type="ECO:0000313" key="1">
    <source>
        <dbReference type="EMBL" id="OSQ53520.1"/>
    </source>
</evidence>
<evidence type="ECO:0008006" key="3">
    <source>
        <dbReference type="Google" id="ProtNLM"/>
    </source>
</evidence>